<dbReference type="PROSITE" id="PS00913">
    <property type="entry name" value="ADH_IRON_1"/>
    <property type="match status" value="1"/>
</dbReference>
<dbReference type="EMBL" id="CZBX01000015">
    <property type="protein sequence ID" value="CUQ92417.1"/>
    <property type="molecule type" value="Genomic_DNA"/>
</dbReference>
<organism evidence="6 7">
    <name type="scientific">[Ruminococcus] torques</name>
    <dbReference type="NCBI Taxonomy" id="33039"/>
    <lineage>
        <taxon>Bacteria</taxon>
        <taxon>Bacillati</taxon>
        <taxon>Bacillota</taxon>
        <taxon>Clostridia</taxon>
        <taxon>Lachnospirales</taxon>
        <taxon>Lachnospiraceae</taxon>
        <taxon>Mediterraneibacter</taxon>
    </lineage>
</organism>
<name>A0A175A378_9FIRM</name>
<sequence length="381" mass="40883">MANRIMLNETSYHGAGAIKEIATEAKARAFKKAFVCSDPDLIKFGVTKKVTDILDENGLAYEIYSDIKANPTIENVQHGVEAFKKADADYIVAIGGGSSMDTSKAIGIIIANPEFEDVRSLEGVAPTTKPCVPIIAVPTTAGTAAEVTINYVITDVERKRKFVCVDPHDMPVIAVVDPDMMSSMPKGLTASTGMDALTHAIEGYTTKAAWEMTDMFHIKAIEIIGKSLRSAVANEKEGREGMALGQYIAGMGFSNVGLGIAHSMAHTLGAVYDTPHGVACAMMLPIVMEYNADCTGEKYREIARALGVKGVDDMSVEEYRKAAVDAVQKLSVDVGIPTKLEALKEEDLQFLAESAHADACAPGNPKDASVEDLKELFRKLM</sequence>
<dbReference type="GO" id="GO:0004022">
    <property type="term" value="F:alcohol dehydrogenase (NAD+) activity"/>
    <property type="evidence" value="ECO:0007669"/>
    <property type="project" value="TreeGrafter"/>
</dbReference>
<gene>
    <name evidence="6" type="primary">fucO</name>
    <name evidence="6" type="ORF">ERS852502_02620</name>
</gene>
<feature type="domain" description="Alcohol dehydrogenase iron-type/glycerol dehydrogenase GldA" evidence="4">
    <location>
        <begin position="11"/>
        <end position="178"/>
    </location>
</feature>
<dbReference type="InterPro" id="IPR056798">
    <property type="entry name" value="ADH_Fe_C"/>
</dbReference>
<comment type="similarity">
    <text evidence="1">Belongs to the iron-containing alcohol dehydrogenase family.</text>
</comment>
<dbReference type="NCBIfam" id="TIGR02638">
    <property type="entry name" value="lactal_redase"/>
    <property type="match status" value="1"/>
</dbReference>
<dbReference type="AlphaFoldDB" id="A0A175A378"/>
<keyword evidence="3" id="KW-0520">NAD</keyword>
<proteinExistence type="inferred from homology"/>
<dbReference type="FunFam" id="1.20.1090.10:FF:000001">
    <property type="entry name" value="Aldehyde-alcohol dehydrogenase"/>
    <property type="match status" value="1"/>
</dbReference>
<dbReference type="OrthoDB" id="9804734at2"/>
<dbReference type="PANTHER" id="PTHR11496:SF102">
    <property type="entry name" value="ALCOHOL DEHYDROGENASE 4"/>
    <property type="match status" value="1"/>
</dbReference>
<dbReference type="SUPFAM" id="SSF56796">
    <property type="entry name" value="Dehydroquinate synthase-like"/>
    <property type="match status" value="1"/>
</dbReference>
<dbReference type="EC" id="1.1.1.77" evidence="6"/>
<dbReference type="GeneID" id="303257157"/>
<evidence type="ECO:0000313" key="7">
    <source>
        <dbReference type="Proteomes" id="UP000078383"/>
    </source>
</evidence>
<dbReference type="Gene3D" id="3.40.50.1970">
    <property type="match status" value="1"/>
</dbReference>
<dbReference type="GO" id="GO:0008912">
    <property type="term" value="F:lactaldehyde reductase activity"/>
    <property type="evidence" value="ECO:0007669"/>
    <property type="project" value="UniProtKB-EC"/>
</dbReference>
<evidence type="ECO:0000313" key="6">
    <source>
        <dbReference type="EMBL" id="CUQ92417.1"/>
    </source>
</evidence>
<dbReference type="PANTHER" id="PTHR11496">
    <property type="entry name" value="ALCOHOL DEHYDROGENASE"/>
    <property type="match status" value="1"/>
</dbReference>
<dbReference type="PROSITE" id="PS00060">
    <property type="entry name" value="ADH_IRON_2"/>
    <property type="match status" value="1"/>
</dbReference>
<dbReference type="InterPro" id="IPR001670">
    <property type="entry name" value="ADH_Fe/GldA"/>
</dbReference>
<dbReference type="InterPro" id="IPR018211">
    <property type="entry name" value="ADH_Fe_CS"/>
</dbReference>
<evidence type="ECO:0000259" key="5">
    <source>
        <dbReference type="Pfam" id="PF25137"/>
    </source>
</evidence>
<protein>
    <submittedName>
        <fullName evidence="6">Lactaldehyde reductase</fullName>
        <ecNumber evidence="6">1.1.1.77</ecNumber>
    </submittedName>
</protein>
<evidence type="ECO:0000259" key="4">
    <source>
        <dbReference type="Pfam" id="PF00465"/>
    </source>
</evidence>
<dbReference type="InterPro" id="IPR039697">
    <property type="entry name" value="Alcohol_dehydrogenase_Fe"/>
</dbReference>
<dbReference type="Gene3D" id="1.20.1090.10">
    <property type="entry name" value="Dehydroquinate synthase-like - alpha domain"/>
    <property type="match status" value="1"/>
</dbReference>
<dbReference type="FunFam" id="3.40.50.1970:FF:000003">
    <property type="entry name" value="Alcohol dehydrogenase, iron-containing"/>
    <property type="match status" value="1"/>
</dbReference>
<dbReference type="InterPro" id="IPR013460">
    <property type="entry name" value="Lactal_redase"/>
</dbReference>
<dbReference type="NCBIfam" id="NF007911">
    <property type="entry name" value="PRK10624.1"/>
    <property type="match status" value="1"/>
</dbReference>
<dbReference type="CDD" id="cd08176">
    <property type="entry name" value="LPO"/>
    <property type="match status" value="1"/>
</dbReference>
<feature type="domain" description="Fe-containing alcohol dehydrogenase-like C-terminal" evidence="5">
    <location>
        <begin position="189"/>
        <end position="380"/>
    </location>
</feature>
<reference evidence="6 7" key="1">
    <citation type="submission" date="2015-09" db="EMBL/GenBank/DDBJ databases">
        <authorList>
            <consortium name="Pathogen Informatics"/>
        </authorList>
    </citation>
    <scope>NUCLEOTIDE SEQUENCE [LARGE SCALE GENOMIC DNA]</scope>
    <source>
        <strain evidence="6 7">2789STDY5834889</strain>
    </source>
</reference>
<dbReference type="Pfam" id="PF00465">
    <property type="entry name" value="Fe-ADH"/>
    <property type="match status" value="1"/>
</dbReference>
<dbReference type="Proteomes" id="UP000078383">
    <property type="component" value="Unassembled WGS sequence"/>
</dbReference>
<evidence type="ECO:0000256" key="2">
    <source>
        <dbReference type="ARBA" id="ARBA00023002"/>
    </source>
</evidence>
<keyword evidence="2 6" id="KW-0560">Oxidoreductase</keyword>
<dbReference type="Pfam" id="PF25137">
    <property type="entry name" value="ADH_Fe_C"/>
    <property type="match status" value="1"/>
</dbReference>
<evidence type="ECO:0000256" key="1">
    <source>
        <dbReference type="ARBA" id="ARBA00007358"/>
    </source>
</evidence>
<dbReference type="GO" id="GO:0046872">
    <property type="term" value="F:metal ion binding"/>
    <property type="evidence" value="ECO:0007669"/>
    <property type="project" value="InterPro"/>
</dbReference>
<accession>A0A175A378</accession>
<evidence type="ECO:0000256" key="3">
    <source>
        <dbReference type="ARBA" id="ARBA00023027"/>
    </source>
</evidence>
<dbReference type="RefSeq" id="WP_020436684.1">
    <property type="nucleotide sequence ID" value="NZ_CZBR01000019.1"/>
</dbReference>